<dbReference type="Proteomes" id="UP000011701">
    <property type="component" value="Chromosome"/>
</dbReference>
<evidence type="ECO:0000256" key="10">
    <source>
        <dbReference type="HAMAP-Rule" id="MF_00208"/>
    </source>
</evidence>
<evidence type="ECO:0000313" key="16">
    <source>
        <dbReference type="EMBL" id="EMB20474.1"/>
    </source>
</evidence>
<dbReference type="GO" id="GO:0071555">
    <property type="term" value="P:cell wall organization"/>
    <property type="evidence" value="ECO:0007669"/>
    <property type="project" value="UniProtKB-KW"/>
</dbReference>
<feature type="domain" description="Mur ligase central" evidence="15">
    <location>
        <begin position="146"/>
        <end position="365"/>
    </location>
</feature>
<feature type="binding site" evidence="10">
    <location>
        <position position="229"/>
    </location>
    <ligand>
        <name>UDP-N-acetyl-alpha-D-muramoyl-L-alanyl-D-glutamate</name>
        <dbReference type="ChEBI" id="CHEBI:83900"/>
    </ligand>
</feature>
<dbReference type="Pfam" id="PF08245">
    <property type="entry name" value="Mur_ligase_M"/>
    <property type="match status" value="1"/>
</dbReference>
<dbReference type="InterPro" id="IPR036565">
    <property type="entry name" value="Mur-like_cat_sf"/>
</dbReference>
<dbReference type="NCBIfam" id="TIGR01085">
    <property type="entry name" value="murE"/>
    <property type="match status" value="1"/>
</dbReference>
<dbReference type="RefSeq" id="WP_002692898.1">
    <property type="nucleotide sequence ID" value="NZ_CM001797.1"/>
</dbReference>
<evidence type="ECO:0000256" key="7">
    <source>
        <dbReference type="ARBA" id="ARBA00022984"/>
    </source>
</evidence>
<comment type="caution">
    <text evidence="10">Lacks conserved residue(s) required for the propagation of feature annotation.</text>
</comment>
<keyword evidence="2 10" id="KW-0436">Ligase</keyword>
<evidence type="ECO:0000256" key="12">
    <source>
        <dbReference type="SAM" id="Phobius"/>
    </source>
</evidence>
<keyword evidence="3 10" id="KW-0132">Cell division</keyword>
<evidence type="ECO:0000259" key="13">
    <source>
        <dbReference type="Pfam" id="PF01225"/>
    </source>
</evidence>
<reference evidence="16" key="1">
    <citation type="submission" date="2012-01" db="EMBL/GenBank/DDBJ databases">
        <title>The Genome Sequence of Treponema denticola OTK.</title>
        <authorList>
            <consortium name="The Broad Institute Genome Sequencing Platform"/>
            <person name="Earl A."/>
            <person name="Ward D."/>
            <person name="Feldgarden M."/>
            <person name="Gevers D."/>
            <person name="Blanton J.M."/>
            <person name="Fenno C.J."/>
            <person name="Baranova O.V."/>
            <person name="Mathney J."/>
            <person name="Dewhirst F.E."/>
            <person name="Izard J."/>
            <person name="Young S.K."/>
            <person name="Zeng Q."/>
            <person name="Gargeya S."/>
            <person name="Fitzgerald M."/>
            <person name="Haas B."/>
            <person name="Abouelleil A."/>
            <person name="Alvarado L."/>
            <person name="Arachchi H.M."/>
            <person name="Berlin A."/>
            <person name="Chapman S.B."/>
            <person name="Gearin G."/>
            <person name="Goldberg J."/>
            <person name="Griggs A."/>
            <person name="Gujja S."/>
            <person name="Hansen M."/>
            <person name="Heiman D."/>
            <person name="Howarth C."/>
            <person name="Larimer J."/>
            <person name="Lui A."/>
            <person name="MacDonald P.J.P."/>
            <person name="McCowen C."/>
            <person name="Montmayeur A."/>
            <person name="Murphy C."/>
            <person name="Neiman D."/>
            <person name="Pearson M."/>
            <person name="Priest M."/>
            <person name="Roberts A."/>
            <person name="Saif S."/>
            <person name="Shea T."/>
            <person name="Sisk P."/>
            <person name="Stolte C."/>
            <person name="Sykes S."/>
            <person name="Wortman J."/>
            <person name="Nusbaum C."/>
            <person name="Birren B."/>
        </authorList>
    </citation>
    <scope>NUCLEOTIDE SEQUENCE [LARGE SCALE GENOMIC DNA]</scope>
    <source>
        <strain evidence="16">OTK</strain>
    </source>
</reference>
<dbReference type="Gene3D" id="3.40.1390.10">
    <property type="entry name" value="MurE/MurF, N-terminal domain"/>
    <property type="match status" value="1"/>
</dbReference>
<dbReference type="GO" id="GO:0009252">
    <property type="term" value="P:peptidoglycan biosynthetic process"/>
    <property type="evidence" value="ECO:0007669"/>
    <property type="project" value="UniProtKB-UniRule"/>
</dbReference>
<comment type="cofactor">
    <cofactor evidence="10">
        <name>Mg(2+)</name>
        <dbReference type="ChEBI" id="CHEBI:18420"/>
    </cofactor>
</comment>
<feature type="domain" description="Mur ligase N-terminal catalytic" evidence="13">
    <location>
        <begin position="69"/>
        <end position="108"/>
    </location>
</feature>
<keyword evidence="9 10" id="KW-0961">Cell wall biogenesis/degradation</keyword>
<dbReference type="AlphaFoldDB" id="A0A0F6MM85"/>
<feature type="binding site" evidence="10">
    <location>
        <begin position="148"/>
        <end position="154"/>
    </location>
    <ligand>
        <name>ATP</name>
        <dbReference type="ChEBI" id="CHEBI:30616"/>
    </ligand>
</feature>
<evidence type="ECO:0000259" key="15">
    <source>
        <dbReference type="Pfam" id="PF08245"/>
    </source>
</evidence>
<dbReference type="EMBL" id="AGDY01000009">
    <property type="protein sequence ID" value="EMB20474.1"/>
    <property type="molecule type" value="Genomic_DNA"/>
</dbReference>
<comment type="subcellular location">
    <subcellularLocation>
        <location evidence="10 11">Cytoplasm</location>
    </subcellularLocation>
</comment>
<keyword evidence="10" id="KW-0963">Cytoplasm</keyword>
<feature type="domain" description="Mur ligase C-terminal" evidence="14">
    <location>
        <begin position="389"/>
        <end position="521"/>
    </location>
</feature>
<dbReference type="GO" id="GO:0005737">
    <property type="term" value="C:cytoplasm"/>
    <property type="evidence" value="ECO:0007669"/>
    <property type="project" value="UniProtKB-SubCell"/>
</dbReference>
<feature type="binding site" evidence="10">
    <location>
        <position position="55"/>
    </location>
    <ligand>
        <name>UDP-N-acetyl-alpha-D-muramoyl-L-alanyl-D-glutamate</name>
        <dbReference type="ChEBI" id="CHEBI:83900"/>
    </ligand>
</feature>
<dbReference type="SUPFAM" id="SSF53623">
    <property type="entry name" value="MurD-like peptide ligases, catalytic domain"/>
    <property type="match status" value="1"/>
</dbReference>
<feature type="transmembrane region" description="Helical" evidence="12">
    <location>
        <begin position="6"/>
        <end position="24"/>
    </location>
</feature>
<dbReference type="InterPro" id="IPR004101">
    <property type="entry name" value="Mur_ligase_C"/>
</dbReference>
<keyword evidence="12" id="KW-1133">Transmembrane helix</keyword>
<dbReference type="SUPFAM" id="SSF63418">
    <property type="entry name" value="MurE/MurF N-terminal domain"/>
    <property type="match status" value="1"/>
</dbReference>
<dbReference type="PATRIC" id="fig|999434.4.peg.2007"/>
<evidence type="ECO:0000256" key="1">
    <source>
        <dbReference type="ARBA" id="ARBA00005898"/>
    </source>
</evidence>
<evidence type="ECO:0000256" key="6">
    <source>
        <dbReference type="ARBA" id="ARBA00022960"/>
    </source>
</evidence>
<dbReference type="Gene3D" id="3.90.190.20">
    <property type="entry name" value="Mur ligase, C-terminal domain"/>
    <property type="match status" value="1"/>
</dbReference>
<keyword evidence="6 10" id="KW-0133">Cell shape</keyword>
<feature type="modified residue" description="N6-carboxylysine" evidence="10">
    <location>
        <position position="261"/>
    </location>
</feature>
<dbReference type="InterPro" id="IPR005761">
    <property type="entry name" value="UDP-N-AcMur-Glu-dNH2Pim_ligase"/>
</dbReference>
<evidence type="ECO:0000256" key="2">
    <source>
        <dbReference type="ARBA" id="ARBA00022598"/>
    </source>
</evidence>
<keyword evidence="12" id="KW-0812">Transmembrane</keyword>
<feature type="binding site" evidence="10">
    <location>
        <position position="219"/>
    </location>
    <ligand>
        <name>UDP-N-acetyl-alpha-D-muramoyl-L-alanyl-D-glutamate</name>
        <dbReference type="ChEBI" id="CHEBI:83900"/>
    </ligand>
</feature>
<organism evidence="16">
    <name type="scientific">Treponema denticola OTK</name>
    <dbReference type="NCBI Taxonomy" id="999434"/>
    <lineage>
        <taxon>Bacteria</taxon>
        <taxon>Pseudomonadati</taxon>
        <taxon>Spirochaetota</taxon>
        <taxon>Spirochaetia</taxon>
        <taxon>Spirochaetales</taxon>
        <taxon>Treponemataceae</taxon>
        <taxon>Treponema</taxon>
    </lineage>
</organism>
<comment type="pathway">
    <text evidence="10 11">Cell wall biogenesis; peptidoglycan biosynthesis.</text>
</comment>
<dbReference type="InterPro" id="IPR000713">
    <property type="entry name" value="Mur_ligase_N"/>
</dbReference>
<gene>
    <name evidence="10" type="primary">murE</name>
    <name evidence="16" type="ORF">HMPREF9723_01934</name>
</gene>
<sequence length="554" mass="61871">MNYVLYQYYLIIFILSIILFNMEYTKSIAECIKAIEVVNCFGNDKSLINSVEYDSRKVRAYSYDDKTDLKKGSAFFALPGIHTDGKKFINSAIENGAVCIFYEGDLNNHSCDEICFVQVNDVRKTMSKVSALLYDEPSRTLGVIGVTGTEGKSSTVSFIFQLLNLCGKKAGFFSTVEYSIDGNVIPNPEHQTTPESNIVQLRLAQMRDSGCDYAVVESSSHGLSPKTARLEDVIFDAGIFMNVTQEHLEFHGTIEQYRYDKANLFRALDKNPGKGFPIFGIVNYEDPSAPYFMEATQKKVYPFSTELKDLKKIEEYEGLFAKDIEESSSGIKFTLCDFSSRKEYGCELKLAGIFNVKNILASVLAVQRITGLDIACIIEKLPLVKPVKGRMMLIDEGQDFEVLIDYAHTPSSFMTIFPSIKERIKKSGGKVISLFGSGGERDVKKRPEQGRIAALYSDIVILADEDPRGEDSLELLEMIAAGCPEKKRGEELFIIPDRPSAIKKAFSLAGKNDVVLLLGKGHENSIIFKDRTMPYDEETTARKLLKTLHNSLGA</sequence>
<dbReference type="Pfam" id="PF01225">
    <property type="entry name" value="Mur_ligase"/>
    <property type="match status" value="1"/>
</dbReference>
<dbReference type="GO" id="GO:0016881">
    <property type="term" value="F:acid-amino acid ligase activity"/>
    <property type="evidence" value="ECO:0007669"/>
    <property type="project" value="UniProtKB-UniRule"/>
</dbReference>
<comment type="function">
    <text evidence="10">Catalyzes the addition of an amino acid to the nucleotide precursor UDP-N-acetylmuramoyl-L-alanyl-D-glutamate (UMAG) in the biosynthesis of bacterial cell-wall peptidoglycan.</text>
</comment>
<dbReference type="HOGENOM" id="CLU_022291_4_1_12"/>
<evidence type="ECO:0000256" key="11">
    <source>
        <dbReference type="RuleBase" id="RU004135"/>
    </source>
</evidence>
<evidence type="ECO:0000256" key="8">
    <source>
        <dbReference type="ARBA" id="ARBA00023306"/>
    </source>
</evidence>
<evidence type="ECO:0000256" key="5">
    <source>
        <dbReference type="ARBA" id="ARBA00022840"/>
    </source>
</evidence>
<dbReference type="PANTHER" id="PTHR23135:SF4">
    <property type="entry name" value="UDP-N-ACETYLMURAMOYL-L-ALANYL-D-GLUTAMATE--2,6-DIAMINOPIMELATE LIGASE MURE HOMOLOG, CHLOROPLASTIC"/>
    <property type="match status" value="1"/>
</dbReference>
<comment type="caution">
    <text evidence="16">The sequence shown here is derived from an EMBL/GenBank/DDBJ whole genome shotgun (WGS) entry which is preliminary data.</text>
</comment>
<dbReference type="Pfam" id="PF02875">
    <property type="entry name" value="Mur_ligase_C"/>
    <property type="match status" value="1"/>
</dbReference>
<evidence type="ECO:0000256" key="4">
    <source>
        <dbReference type="ARBA" id="ARBA00022741"/>
    </source>
</evidence>
<name>A0A0F6MM85_TREDN</name>
<evidence type="ECO:0000259" key="14">
    <source>
        <dbReference type="Pfam" id="PF02875"/>
    </source>
</evidence>
<keyword evidence="7 10" id="KW-0573">Peptidoglycan synthesis</keyword>
<dbReference type="GO" id="GO:0051301">
    <property type="term" value="P:cell division"/>
    <property type="evidence" value="ECO:0007669"/>
    <property type="project" value="UniProtKB-KW"/>
</dbReference>
<dbReference type="PANTHER" id="PTHR23135">
    <property type="entry name" value="MUR LIGASE FAMILY MEMBER"/>
    <property type="match status" value="1"/>
</dbReference>
<dbReference type="EC" id="6.3.2.-" evidence="10"/>
<keyword evidence="4 10" id="KW-0547">Nucleotide-binding</keyword>
<proteinExistence type="inferred from homology"/>
<dbReference type="InterPro" id="IPR035911">
    <property type="entry name" value="MurE/MurF_N"/>
</dbReference>
<keyword evidence="12" id="KW-0472">Membrane</keyword>
<evidence type="ECO:0000256" key="3">
    <source>
        <dbReference type="ARBA" id="ARBA00022618"/>
    </source>
</evidence>
<comment type="PTM">
    <text evidence="10">Carboxylation is probably crucial for Mg(2+) binding and, consequently, for the gamma-phosphate positioning of ATP.</text>
</comment>
<feature type="binding site" evidence="10">
    <location>
        <begin position="192"/>
        <end position="193"/>
    </location>
    <ligand>
        <name>UDP-N-acetyl-alpha-D-muramoyl-L-alanyl-D-glutamate</name>
        <dbReference type="ChEBI" id="CHEBI:83900"/>
    </ligand>
</feature>
<dbReference type="InterPro" id="IPR013221">
    <property type="entry name" value="Mur_ligase_cen"/>
</dbReference>
<dbReference type="UniPathway" id="UPA00219"/>
<dbReference type="NCBIfam" id="NF001126">
    <property type="entry name" value="PRK00139.1-4"/>
    <property type="match status" value="1"/>
</dbReference>
<keyword evidence="5 10" id="KW-0067">ATP-binding</keyword>
<dbReference type="GO" id="GO:0000287">
    <property type="term" value="F:magnesium ion binding"/>
    <property type="evidence" value="ECO:0007669"/>
    <property type="project" value="UniProtKB-UniRule"/>
</dbReference>
<protein>
    <recommendedName>
        <fullName evidence="10">UDP-N-acetylmuramyl-tripeptide synthetase</fullName>
        <ecNumber evidence="10">6.3.2.-</ecNumber>
    </recommendedName>
    <alternativeName>
        <fullName evidence="10">UDP-MurNAc-tripeptide synthetase</fullName>
    </alternativeName>
</protein>
<accession>A0A0F6MM85</accession>
<keyword evidence="10" id="KW-0460">Magnesium</keyword>
<dbReference type="GO" id="GO:0008360">
    <property type="term" value="P:regulation of cell shape"/>
    <property type="evidence" value="ECO:0007669"/>
    <property type="project" value="UniProtKB-KW"/>
</dbReference>
<keyword evidence="8 10" id="KW-0131">Cell cycle</keyword>
<dbReference type="SUPFAM" id="SSF53244">
    <property type="entry name" value="MurD-like peptide ligases, peptide-binding domain"/>
    <property type="match status" value="1"/>
</dbReference>
<comment type="similarity">
    <text evidence="1 10">Belongs to the MurCDEF family. MurE subfamily.</text>
</comment>
<dbReference type="HAMAP" id="MF_00208">
    <property type="entry name" value="MurE"/>
    <property type="match status" value="1"/>
</dbReference>
<dbReference type="Gene3D" id="3.40.1190.10">
    <property type="entry name" value="Mur-like, catalytic domain"/>
    <property type="match status" value="1"/>
</dbReference>
<dbReference type="GO" id="GO:0005524">
    <property type="term" value="F:ATP binding"/>
    <property type="evidence" value="ECO:0007669"/>
    <property type="project" value="UniProtKB-UniRule"/>
</dbReference>
<evidence type="ECO:0000256" key="9">
    <source>
        <dbReference type="ARBA" id="ARBA00023316"/>
    </source>
</evidence>
<dbReference type="InterPro" id="IPR036615">
    <property type="entry name" value="Mur_ligase_C_dom_sf"/>
</dbReference>